<evidence type="ECO:0000313" key="2">
    <source>
        <dbReference type="Proteomes" id="UP000276133"/>
    </source>
</evidence>
<keyword evidence="2" id="KW-1185">Reference proteome</keyword>
<evidence type="ECO:0000313" key="1">
    <source>
        <dbReference type="EMBL" id="RNA01856.1"/>
    </source>
</evidence>
<sequence length="113" mass="13066">MFIKYILEKNLTGLPHFEDTVEKLNGNNVKKLHLEIGVNFLAKDPIFFHTTVDQMKIANQANHLRYYNVVKIYILGDESSVLISPWSSYQRKSIKTGTCLNSKYREGDKALIF</sequence>
<comment type="caution">
    <text evidence="1">The sequence shown here is derived from an EMBL/GenBank/DDBJ whole genome shotgun (WGS) entry which is preliminary data.</text>
</comment>
<accession>A0A3M7PRX1</accession>
<gene>
    <name evidence="1" type="ORF">BpHYR1_051575</name>
</gene>
<protein>
    <submittedName>
        <fullName evidence="1">Uncharacterized protein</fullName>
    </submittedName>
</protein>
<organism evidence="1 2">
    <name type="scientific">Brachionus plicatilis</name>
    <name type="common">Marine rotifer</name>
    <name type="synonym">Brachionus muelleri</name>
    <dbReference type="NCBI Taxonomy" id="10195"/>
    <lineage>
        <taxon>Eukaryota</taxon>
        <taxon>Metazoa</taxon>
        <taxon>Spiralia</taxon>
        <taxon>Gnathifera</taxon>
        <taxon>Rotifera</taxon>
        <taxon>Eurotatoria</taxon>
        <taxon>Monogononta</taxon>
        <taxon>Pseudotrocha</taxon>
        <taxon>Ploima</taxon>
        <taxon>Brachionidae</taxon>
        <taxon>Brachionus</taxon>
    </lineage>
</organism>
<reference evidence="1 2" key="1">
    <citation type="journal article" date="2018" name="Sci. Rep.">
        <title>Genomic signatures of local adaptation to the degree of environmental predictability in rotifers.</title>
        <authorList>
            <person name="Franch-Gras L."/>
            <person name="Hahn C."/>
            <person name="Garcia-Roger E.M."/>
            <person name="Carmona M.J."/>
            <person name="Serra M."/>
            <person name="Gomez A."/>
        </authorList>
    </citation>
    <scope>NUCLEOTIDE SEQUENCE [LARGE SCALE GENOMIC DNA]</scope>
    <source>
        <strain evidence="1">HYR1</strain>
    </source>
</reference>
<name>A0A3M7PRX1_BRAPC</name>
<dbReference type="Proteomes" id="UP000276133">
    <property type="component" value="Unassembled WGS sequence"/>
</dbReference>
<dbReference type="EMBL" id="REGN01009145">
    <property type="protein sequence ID" value="RNA01856.1"/>
    <property type="molecule type" value="Genomic_DNA"/>
</dbReference>
<dbReference type="AlphaFoldDB" id="A0A3M7PRX1"/>
<proteinExistence type="predicted"/>